<keyword evidence="5 6" id="KW-0472">Membrane</keyword>
<feature type="transmembrane region" description="Helical" evidence="6">
    <location>
        <begin position="357"/>
        <end position="379"/>
    </location>
</feature>
<feature type="domain" description="Copper resistance protein D" evidence="7">
    <location>
        <begin position="353"/>
        <end position="447"/>
    </location>
</feature>
<feature type="transmembrane region" description="Helical" evidence="6">
    <location>
        <begin position="669"/>
        <end position="701"/>
    </location>
</feature>
<dbReference type="InterPro" id="IPR008457">
    <property type="entry name" value="Cu-R_CopD_dom"/>
</dbReference>
<feature type="transmembrane region" description="Helical" evidence="6">
    <location>
        <begin position="635"/>
        <end position="657"/>
    </location>
</feature>
<evidence type="ECO:0000259" key="7">
    <source>
        <dbReference type="Pfam" id="PF05425"/>
    </source>
</evidence>
<dbReference type="InterPro" id="IPR032694">
    <property type="entry name" value="CopC/D"/>
</dbReference>
<evidence type="ECO:0000313" key="9">
    <source>
        <dbReference type="Proteomes" id="UP000598996"/>
    </source>
</evidence>
<evidence type="ECO:0000256" key="1">
    <source>
        <dbReference type="ARBA" id="ARBA00004651"/>
    </source>
</evidence>
<dbReference type="Pfam" id="PF09678">
    <property type="entry name" value="Caa3_CtaG"/>
    <property type="match status" value="1"/>
</dbReference>
<evidence type="ECO:0000313" key="8">
    <source>
        <dbReference type="EMBL" id="MBL7259549.1"/>
    </source>
</evidence>
<evidence type="ECO:0000256" key="6">
    <source>
        <dbReference type="SAM" id="Phobius"/>
    </source>
</evidence>
<sequence>MASGCGRLLAQALLDEPGCACLRSRTRADTGQYWGSCLCLRCSCACGGDCGTAGRCWAFVQCLRCSCACGGDCGTAGRCWAFVQCWRCPCVCGDDCGTGGRSWAFVPVFVVFLHTRWWRRELLAVGGRPSGVKTPVVVGSAAGAAGVVLVAALALGGAVDAEALPGIPSPGPVTEWALPVFTLVGEVLGVLTVGLAVTAAFLLPGDGRSVAAHGWVLLRRVTWLAVAWAFTSAAVVLLTVSDILGIPVNNLSRQVAVSFAFSISQGQALLLQIGLALTVAVLSRAGLSRGTAAITAGLAMVALLPPAFTGHAAGAGNHQIAVSSLALHVLAAALWVGGLAGLLLVRRHRRFAETAARYSRLALACFVATAISGTVNAGIRLGSWDALFGSPYGLMVLLKVLALLAVGAIGAVHRTRTLRASTTFMFVRLAAGELVVLAAAIGLAVALSRSPTPVPEGLTEPDPLVELLGFAMPGPPTARDMFAHPLLDMFILTVVAVGIAAYLSGVARLRRAGHSWPIARTASWVGGMLLLGAITGLGIARYAYVLFSAHMVQHMVLSMAVPILLVCGAPITLALRALRRPADPQVRGVREWLLLVLHSRAARFLSHPVVALVIYVASLYGLYMGNLLGTLMRYHLGHLAMLAHFVLAGYLLVWVLIGTDPGRRRVHPALLTVVHFLAMVAHAFFGFVLLQSTTVIGAGWYTAVHPPWAASLLDDQHLGAALAWAFGELPAVVVMLILVRQWIRSDEREQARLDRAADRADASGEEDELARYNAFLADAAAKESARRD</sequence>
<feature type="transmembrane region" description="Helical" evidence="6">
    <location>
        <begin position="524"/>
        <end position="544"/>
    </location>
</feature>
<feature type="transmembrane region" description="Helical" evidence="6">
    <location>
        <begin position="425"/>
        <end position="447"/>
    </location>
</feature>
<evidence type="ECO:0000256" key="5">
    <source>
        <dbReference type="ARBA" id="ARBA00023136"/>
    </source>
</evidence>
<organism evidence="8 9">
    <name type="scientific">Paractinoplanes lichenicola</name>
    <dbReference type="NCBI Taxonomy" id="2802976"/>
    <lineage>
        <taxon>Bacteria</taxon>
        <taxon>Bacillati</taxon>
        <taxon>Actinomycetota</taxon>
        <taxon>Actinomycetes</taxon>
        <taxon>Micromonosporales</taxon>
        <taxon>Micromonosporaceae</taxon>
        <taxon>Paractinoplanes</taxon>
    </lineage>
</organism>
<feature type="transmembrane region" description="Helical" evidence="6">
    <location>
        <begin position="482"/>
        <end position="503"/>
    </location>
</feature>
<evidence type="ECO:0000256" key="3">
    <source>
        <dbReference type="ARBA" id="ARBA00022692"/>
    </source>
</evidence>
<evidence type="ECO:0000256" key="2">
    <source>
        <dbReference type="ARBA" id="ARBA00022475"/>
    </source>
</evidence>
<keyword evidence="3 6" id="KW-0812">Transmembrane</keyword>
<feature type="transmembrane region" description="Helical" evidence="6">
    <location>
        <begin position="391"/>
        <end position="413"/>
    </location>
</feature>
<feature type="transmembrane region" description="Helical" evidence="6">
    <location>
        <begin position="176"/>
        <end position="203"/>
    </location>
</feature>
<dbReference type="Proteomes" id="UP000598996">
    <property type="component" value="Unassembled WGS sequence"/>
</dbReference>
<keyword evidence="2" id="KW-1003">Cell membrane</keyword>
<keyword evidence="9" id="KW-1185">Reference proteome</keyword>
<feature type="transmembrane region" description="Helical" evidence="6">
    <location>
        <begin position="266"/>
        <end position="283"/>
    </location>
</feature>
<feature type="transmembrane region" description="Helical" evidence="6">
    <location>
        <begin position="604"/>
        <end position="623"/>
    </location>
</feature>
<dbReference type="Pfam" id="PF05425">
    <property type="entry name" value="CopD"/>
    <property type="match status" value="1"/>
</dbReference>
<dbReference type="InterPro" id="IPR019108">
    <property type="entry name" value="Caa3_assmbl_CtaG-rel"/>
</dbReference>
<evidence type="ECO:0000256" key="4">
    <source>
        <dbReference type="ARBA" id="ARBA00022989"/>
    </source>
</evidence>
<reference evidence="8 9" key="1">
    <citation type="submission" date="2021-01" db="EMBL/GenBank/DDBJ databases">
        <title>Actinoplanes sp. nov. LDG1-01 isolated from lichen.</title>
        <authorList>
            <person name="Saeng-In P."/>
            <person name="Phongsopitanun W."/>
            <person name="Kanchanasin P."/>
            <person name="Yuki M."/>
            <person name="Kudo T."/>
            <person name="Ohkuma M."/>
            <person name="Tanasupawat S."/>
        </authorList>
    </citation>
    <scope>NUCLEOTIDE SEQUENCE [LARGE SCALE GENOMIC DNA]</scope>
    <source>
        <strain evidence="8 9">LDG1-01</strain>
    </source>
</reference>
<feature type="transmembrane region" description="Helical" evidence="6">
    <location>
        <begin position="320"/>
        <end position="345"/>
    </location>
</feature>
<dbReference type="PANTHER" id="PTHR34820">
    <property type="entry name" value="INNER MEMBRANE PROTEIN YEBZ"/>
    <property type="match status" value="1"/>
</dbReference>
<accession>A0ABS1VYH4</accession>
<feature type="transmembrane region" description="Helical" evidence="6">
    <location>
        <begin position="136"/>
        <end position="156"/>
    </location>
</feature>
<feature type="transmembrane region" description="Helical" evidence="6">
    <location>
        <begin position="721"/>
        <end position="739"/>
    </location>
</feature>
<gene>
    <name evidence="8" type="ORF">JKJ07_35055</name>
</gene>
<keyword evidence="4 6" id="KW-1133">Transmembrane helix</keyword>
<comment type="subcellular location">
    <subcellularLocation>
        <location evidence="1">Cell membrane</location>
        <topology evidence="1">Multi-pass membrane protein</topology>
    </subcellularLocation>
</comment>
<name>A0ABS1VYH4_9ACTN</name>
<feature type="transmembrane region" description="Helical" evidence="6">
    <location>
        <begin position="290"/>
        <end position="308"/>
    </location>
</feature>
<comment type="caution">
    <text evidence="8">The sequence shown here is derived from an EMBL/GenBank/DDBJ whole genome shotgun (WGS) entry which is preliminary data.</text>
</comment>
<dbReference type="PANTHER" id="PTHR34820:SF4">
    <property type="entry name" value="INNER MEMBRANE PROTEIN YEBZ"/>
    <property type="match status" value="1"/>
</dbReference>
<protein>
    <submittedName>
        <fullName evidence="8">Cytochrome c oxidase assembly protein</fullName>
    </submittedName>
</protein>
<dbReference type="EMBL" id="JAENHO010000011">
    <property type="protein sequence ID" value="MBL7259549.1"/>
    <property type="molecule type" value="Genomic_DNA"/>
</dbReference>
<proteinExistence type="predicted"/>
<feature type="transmembrane region" description="Helical" evidence="6">
    <location>
        <begin position="223"/>
        <end position="246"/>
    </location>
</feature>
<feature type="transmembrane region" description="Helical" evidence="6">
    <location>
        <begin position="556"/>
        <end position="578"/>
    </location>
</feature>